<dbReference type="GO" id="GO:0016491">
    <property type="term" value="F:oxidoreductase activity"/>
    <property type="evidence" value="ECO:0007669"/>
    <property type="project" value="UniProtKB-KW"/>
</dbReference>
<dbReference type="GeneID" id="63798498"/>
<dbReference type="AlphaFoldDB" id="A0A364LBU4"/>
<protein>
    <submittedName>
        <fullName evidence="4">Uncharacterized protein</fullName>
    </submittedName>
</protein>
<keyword evidence="3" id="KW-0560">Oxidoreductase</keyword>
<evidence type="ECO:0000313" key="4">
    <source>
        <dbReference type="EMBL" id="RAO73272.1"/>
    </source>
</evidence>
<proteinExistence type="inferred from homology"/>
<dbReference type="Proteomes" id="UP000249363">
    <property type="component" value="Unassembled WGS sequence"/>
</dbReference>
<dbReference type="PANTHER" id="PTHR43477">
    <property type="entry name" value="DIHYDROANTICAPSIN 7-DEHYDROGENASE"/>
    <property type="match status" value="1"/>
</dbReference>
<dbReference type="SUPFAM" id="SSF51735">
    <property type="entry name" value="NAD(P)-binding Rossmann-fold domains"/>
    <property type="match status" value="1"/>
</dbReference>
<keyword evidence="2" id="KW-0521">NADP</keyword>
<dbReference type="OrthoDB" id="37659at2759"/>
<sequence length="170" mass="18209">MGYLDDYVIIVTGSSSGIGLVTATIALNEGARVLGVDVSPASESILDNDNFKFFQCDLCHESAPDQIIENCAEAFGRRVDGLLNIAGVMDLNQSVDSVSDAMWERCIAINLTAPVKLMRAVIPIMREQRSGSIVNVCSKAALSGAVSGVAYTASERYILLLFEICNLLKS</sequence>
<accession>A0A364LBU4</accession>
<gene>
    <name evidence="4" type="ORF">BHQ10_009284</name>
</gene>
<dbReference type="Pfam" id="PF00106">
    <property type="entry name" value="adh_short"/>
    <property type="match status" value="1"/>
</dbReference>
<dbReference type="STRING" id="1196081.A0A364LBU4"/>
<evidence type="ECO:0000256" key="1">
    <source>
        <dbReference type="ARBA" id="ARBA00006484"/>
    </source>
</evidence>
<dbReference type="EMBL" id="MIKG01000023">
    <property type="protein sequence ID" value="RAO73272.1"/>
    <property type="molecule type" value="Genomic_DNA"/>
</dbReference>
<dbReference type="InterPro" id="IPR002347">
    <property type="entry name" value="SDR_fam"/>
</dbReference>
<dbReference type="InterPro" id="IPR051122">
    <property type="entry name" value="SDR_DHRS6-like"/>
</dbReference>
<dbReference type="PANTHER" id="PTHR43477:SF1">
    <property type="entry name" value="DIHYDROANTICAPSIN 7-DEHYDROGENASE"/>
    <property type="match status" value="1"/>
</dbReference>
<dbReference type="CDD" id="cd05233">
    <property type="entry name" value="SDR_c"/>
    <property type="match status" value="1"/>
</dbReference>
<keyword evidence="5" id="KW-1185">Reference proteome</keyword>
<evidence type="ECO:0000313" key="5">
    <source>
        <dbReference type="Proteomes" id="UP000249363"/>
    </source>
</evidence>
<dbReference type="RefSeq" id="XP_040737786.1">
    <property type="nucleotide sequence ID" value="XM_040882183.1"/>
</dbReference>
<evidence type="ECO:0000256" key="3">
    <source>
        <dbReference type="ARBA" id="ARBA00023002"/>
    </source>
</evidence>
<comment type="similarity">
    <text evidence="1">Belongs to the short-chain dehydrogenases/reductases (SDR) family.</text>
</comment>
<dbReference type="Gene3D" id="3.40.50.720">
    <property type="entry name" value="NAD(P)-binding Rossmann-like Domain"/>
    <property type="match status" value="1"/>
</dbReference>
<comment type="caution">
    <text evidence="4">The sequence shown here is derived from an EMBL/GenBank/DDBJ whole genome shotgun (WGS) entry which is preliminary data.</text>
</comment>
<dbReference type="InterPro" id="IPR036291">
    <property type="entry name" value="NAD(P)-bd_dom_sf"/>
</dbReference>
<reference evidence="4 5" key="1">
    <citation type="journal article" date="2017" name="Biotechnol. Biofuels">
        <title>Differential beta-glucosidase expression as a function of carbon source availability in Talaromyces amestolkiae: a genomic and proteomic approach.</title>
        <authorList>
            <person name="de Eugenio L.I."/>
            <person name="Mendez-Liter J.A."/>
            <person name="Nieto-Dominguez M."/>
            <person name="Alonso L."/>
            <person name="Gil-Munoz J."/>
            <person name="Barriuso J."/>
            <person name="Prieto A."/>
            <person name="Martinez M.J."/>
        </authorList>
    </citation>
    <scope>NUCLEOTIDE SEQUENCE [LARGE SCALE GENOMIC DNA]</scope>
    <source>
        <strain evidence="4 5">CIB</strain>
    </source>
</reference>
<evidence type="ECO:0000256" key="2">
    <source>
        <dbReference type="ARBA" id="ARBA00022857"/>
    </source>
</evidence>
<organism evidence="4 5">
    <name type="scientific">Talaromyces amestolkiae</name>
    <dbReference type="NCBI Taxonomy" id="1196081"/>
    <lineage>
        <taxon>Eukaryota</taxon>
        <taxon>Fungi</taxon>
        <taxon>Dikarya</taxon>
        <taxon>Ascomycota</taxon>
        <taxon>Pezizomycotina</taxon>
        <taxon>Eurotiomycetes</taxon>
        <taxon>Eurotiomycetidae</taxon>
        <taxon>Eurotiales</taxon>
        <taxon>Trichocomaceae</taxon>
        <taxon>Talaromyces</taxon>
        <taxon>Talaromyces sect. Talaromyces</taxon>
    </lineage>
</organism>
<dbReference type="PRINTS" id="PR00081">
    <property type="entry name" value="GDHRDH"/>
</dbReference>
<name>A0A364LBU4_TALAM</name>